<gene>
    <name evidence="2" type="ORF">BUALT_Bualt07G0100900</name>
</gene>
<evidence type="ECO:0000256" key="1">
    <source>
        <dbReference type="SAM" id="MobiDB-lite"/>
    </source>
</evidence>
<organism evidence="2 3">
    <name type="scientific">Buddleja alternifolia</name>
    <dbReference type="NCBI Taxonomy" id="168488"/>
    <lineage>
        <taxon>Eukaryota</taxon>
        <taxon>Viridiplantae</taxon>
        <taxon>Streptophyta</taxon>
        <taxon>Embryophyta</taxon>
        <taxon>Tracheophyta</taxon>
        <taxon>Spermatophyta</taxon>
        <taxon>Magnoliopsida</taxon>
        <taxon>eudicotyledons</taxon>
        <taxon>Gunneridae</taxon>
        <taxon>Pentapetalae</taxon>
        <taxon>asterids</taxon>
        <taxon>lamiids</taxon>
        <taxon>Lamiales</taxon>
        <taxon>Scrophulariaceae</taxon>
        <taxon>Buddlejeae</taxon>
        <taxon>Buddleja</taxon>
    </lineage>
</organism>
<dbReference type="EMBL" id="WHWC01000007">
    <property type="protein sequence ID" value="KAG8379552.1"/>
    <property type="molecule type" value="Genomic_DNA"/>
</dbReference>
<reference evidence="2" key="1">
    <citation type="submission" date="2019-10" db="EMBL/GenBank/DDBJ databases">
        <authorList>
            <person name="Zhang R."/>
            <person name="Pan Y."/>
            <person name="Wang J."/>
            <person name="Ma R."/>
            <person name="Yu S."/>
        </authorList>
    </citation>
    <scope>NUCLEOTIDE SEQUENCE</scope>
    <source>
        <strain evidence="2">LA-IB0</strain>
        <tissue evidence="2">Leaf</tissue>
    </source>
</reference>
<protein>
    <submittedName>
        <fullName evidence="2">Uncharacterized protein</fullName>
    </submittedName>
</protein>
<evidence type="ECO:0000313" key="3">
    <source>
        <dbReference type="Proteomes" id="UP000826271"/>
    </source>
</evidence>
<proteinExistence type="predicted"/>
<dbReference type="PANTHER" id="PTHR47188">
    <property type="entry name" value="PROTEIN TAR1"/>
    <property type="match status" value="1"/>
</dbReference>
<evidence type="ECO:0000313" key="2">
    <source>
        <dbReference type="EMBL" id="KAG8379552.1"/>
    </source>
</evidence>
<sequence>MPSPRSWRTARALSVPRQLRSPVAGQWAPHSTRLETRTKESDMCASQRASKPGPGTMGLSPSLASLSRELEPGSLLRTLLQTTIRTGRPLDSQVGLFPVRSPLLGESLISGERRGVCDDARANDAALRDSTLIELSTTTGRDMRRHA</sequence>
<dbReference type="GO" id="GO:0043457">
    <property type="term" value="P:regulation of cellular respiration"/>
    <property type="evidence" value="ECO:0007669"/>
    <property type="project" value="InterPro"/>
</dbReference>
<dbReference type="Proteomes" id="UP000826271">
    <property type="component" value="Unassembled WGS sequence"/>
</dbReference>
<accession>A0AAV6XGK1</accession>
<dbReference type="InterPro" id="IPR044792">
    <property type="entry name" value="TAR1"/>
</dbReference>
<feature type="region of interest" description="Disordered" evidence="1">
    <location>
        <begin position="1"/>
        <end position="62"/>
    </location>
</feature>
<dbReference type="AlphaFoldDB" id="A0AAV6XGK1"/>
<comment type="caution">
    <text evidence="2">The sequence shown here is derived from an EMBL/GenBank/DDBJ whole genome shotgun (WGS) entry which is preliminary data.</text>
</comment>
<feature type="compositionally biased region" description="Basic and acidic residues" evidence="1">
    <location>
        <begin position="32"/>
        <end position="42"/>
    </location>
</feature>
<name>A0AAV6XGK1_9LAMI</name>
<dbReference type="PANTHER" id="PTHR47188:SF1">
    <property type="entry name" value="PROTEIN TAR1"/>
    <property type="match status" value="1"/>
</dbReference>
<keyword evidence="3" id="KW-1185">Reference proteome</keyword>